<evidence type="ECO:0000256" key="4">
    <source>
        <dbReference type="ARBA" id="ARBA00023152"/>
    </source>
</evidence>
<sequence length="230" mass="26147">MKLTLIRHGQSEWNKLNLFTGWQDVDLSEEGVQEAIEAGKLLKAADIPFEVAYSSVLTRANKTLYHVLNQTDRAWVPIYKSWRLNERHYGALTGLNKAETAAKYGDEQVHIWRRSYNVSPPEMDAAQALAFKEDPRYADLPNSEFPLTENLEITLERVRPYWIDNIARDLSYGKNVLVVAHGNSLRALSKMLDNISDEDITSLEIATGQPIVYDLDEDLNVVNKTILTAE</sequence>
<comment type="catalytic activity">
    <reaction evidence="1 6 10">
        <text>(2R)-2-phosphoglycerate = (2R)-3-phosphoglycerate</text>
        <dbReference type="Rhea" id="RHEA:15901"/>
        <dbReference type="ChEBI" id="CHEBI:58272"/>
        <dbReference type="ChEBI" id="CHEBI:58289"/>
        <dbReference type="EC" id="5.4.2.11"/>
    </reaction>
</comment>
<evidence type="ECO:0000256" key="6">
    <source>
        <dbReference type="HAMAP-Rule" id="MF_01039"/>
    </source>
</evidence>
<dbReference type="UniPathway" id="UPA00109">
    <property type="reaction ID" value="UER00186"/>
</dbReference>
<evidence type="ECO:0000256" key="7">
    <source>
        <dbReference type="PIRSR" id="PIRSR613078-1"/>
    </source>
</evidence>
<feature type="binding site" evidence="6 8">
    <location>
        <position position="97"/>
    </location>
    <ligand>
        <name>substrate</name>
    </ligand>
</feature>
<reference evidence="11 12" key="1">
    <citation type="submission" date="2017-09" db="EMBL/GenBank/DDBJ databases">
        <title>Complete genome sequence of Oxytococcus suis strain ZY16052.</title>
        <authorList>
            <person name="Li F."/>
        </authorList>
    </citation>
    <scope>NUCLEOTIDE SEQUENCE [LARGE SCALE GENOMIC DNA]</scope>
    <source>
        <strain evidence="11 12">ZY16052</strain>
    </source>
</reference>
<dbReference type="NCBIfam" id="NF010713">
    <property type="entry name" value="PRK14115.1"/>
    <property type="match status" value="1"/>
</dbReference>
<feature type="binding site" evidence="6 8">
    <location>
        <begin position="20"/>
        <end position="21"/>
    </location>
    <ligand>
        <name>substrate</name>
    </ligand>
</feature>
<evidence type="ECO:0000256" key="5">
    <source>
        <dbReference type="ARBA" id="ARBA00023235"/>
    </source>
</evidence>
<comment type="similarity">
    <text evidence="2 6">Belongs to the phosphoglycerate mutase family. BPG-dependent PGAM subfamily.</text>
</comment>
<dbReference type="InterPro" id="IPR013078">
    <property type="entry name" value="His_Pase_superF_clade-1"/>
</dbReference>
<dbReference type="GO" id="GO:0006094">
    <property type="term" value="P:gluconeogenesis"/>
    <property type="evidence" value="ECO:0007669"/>
    <property type="project" value="UniProtKB-UniRule"/>
</dbReference>
<dbReference type="PANTHER" id="PTHR11931">
    <property type="entry name" value="PHOSPHOGLYCERATE MUTASE"/>
    <property type="match status" value="1"/>
</dbReference>
<dbReference type="Proteomes" id="UP000263232">
    <property type="component" value="Chromosome"/>
</dbReference>
<dbReference type="AlphaFoldDB" id="A0A347WN16"/>
<dbReference type="EC" id="5.4.2.11" evidence="6 10"/>
<dbReference type="Gene3D" id="3.40.50.1240">
    <property type="entry name" value="Phosphoglycerate mutase-like"/>
    <property type="match status" value="1"/>
</dbReference>
<evidence type="ECO:0000313" key="11">
    <source>
        <dbReference type="EMBL" id="AXY26473.1"/>
    </source>
</evidence>
<evidence type="ECO:0000256" key="9">
    <source>
        <dbReference type="PIRSR" id="PIRSR613078-3"/>
    </source>
</evidence>
<dbReference type="GO" id="GO:0004619">
    <property type="term" value="F:phosphoglycerate mutase activity"/>
    <property type="evidence" value="ECO:0007669"/>
    <property type="project" value="UniProtKB-UniRule"/>
</dbReference>
<feature type="binding site" evidence="6 8">
    <location>
        <begin position="7"/>
        <end position="14"/>
    </location>
    <ligand>
        <name>substrate</name>
    </ligand>
</feature>
<dbReference type="KEGG" id="abae:CL176_10975"/>
<keyword evidence="4 6" id="KW-0324">Glycolysis</keyword>
<dbReference type="SMART" id="SM00855">
    <property type="entry name" value="PGAM"/>
    <property type="match status" value="1"/>
</dbReference>
<comment type="function">
    <text evidence="6 10">Catalyzes the interconversion of 2-phosphoglycerate and 3-phosphoglycerate.</text>
</comment>
<evidence type="ECO:0000256" key="1">
    <source>
        <dbReference type="ARBA" id="ARBA00000380"/>
    </source>
</evidence>
<proteinExistence type="inferred from homology"/>
<evidence type="ECO:0000256" key="8">
    <source>
        <dbReference type="PIRSR" id="PIRSR613078-2"/>
    </source>
</evidence>
<dbReference type="HAMAP" id="MF_01039">
    <property type="entry name" value="PGAM_GpmA"/>
    <property type="match status" value="1"/>
</dbReference>
<dbReference type="FunFam" id="3.40.50.1240:FF:000003">
    <property type="entry name" value="2,3-bisphosphoglycerate-dependent phosphoglycerate mutase"/>
    <property type="match status" value="1"/>
</dbReference>
<name>A0A347WN16_9LACT</name>
<organism evidence="11 12">
    <name type="scientific">Suicoccus acidiformans</name>
    <dbReference type="NCBI Taxonomy" id="2036206"/>
    <lineage>
        <taxon>Bacteria</taxon>
        <taxon>Bacillati</taxon>
        <taxon>Bacillota</taxon>
        <taxon>Bacilli</taxon>
        <taxon>Lactobacillales</taxon>
        <taxon>Aerococcaceae</taxon>
        <taxon>Suicoccus</taxon>
    </lineage>
</organism>
<dbReference type="NCBIfam" id="TIGR01258">
    <property type="entry name" value="pgm_1"/>
    <property type="match status" value="1"/>
</dbReference>
<dbReference type="EMBL" id="CP023434">
    <property type="protein sequence ID" value="AXY26473.1"/>
    <property type="molecule type" value="Genomic_DNA"/>
</dbReference>
<dbReference type="InterPro" id="IPR005952">
    <property type="entry name" value="Phosphogly_mut1"/>
</dbReference>
<keyword evidence="5 6" id="KW-0413">Isomerase</keyword>
<feature type="binding site" evidence="6 8">
    <location>
        <begin position="86"/>
        <end position="89"/>
    </location>
    <ligand>
        <name>substrate</name>
    </ligand>
</feature>
<accession>A0A347WN16</accession>
<feature type="binding site" evidence="6 8">
    <location>
        <begin position="182"/>
        <end position="183"/>
    </location>
    <ligand>
        <name>substrate</name>
    </ligand>
</feature>
<dbReference type="GO" id="GO:0006096">
    <property type="term" value="P:glycolytic process"/>
    <property type="evidence" value="ECO:0007669"/>
    <property type="project" value="UniProtKB-UniRule"/>
</dbReference>
<feature type="site" description="Transition state stabilizer" evidence="6 9">
    <location>
        <position position="181"/>
    </location>
</feature>
<dbReference type="PROSITE" id="PS00175">
    <property type="entry name" value="PG_MUTASE"/>
    <property type="match status" value="1"/>
</dbReference>
<evidence type="ECO:0000256" key="3">
    <source>
        <dbReference type="ARBA" id="ARBA00022432"/>
    </source>
</evidence>
<dbReference type="InterPro" id="IPR029033">
    <property type="entry name" value="His_PPase_superfam"/>
</dbReference>
<feature type="binding site" evidence="6 8">
    <location>
        <begin position="113"/>
        <end position="114"/>
    </location>
    <ligand>
        <name>substrate</name>
    </ligand>
</feature>
<dbReference type="RefSeq" id="WP_118991330.1">
    <property type="nucleotide sequence ID" value="NZ_CP023434.1"/>
</dbReference>
<evidence type="ECO:0000256" key="10">
    <source>
        <dbReference type="RuleBase" id="RU004512"/>
    </source>
</evidence>
<keyword evidence="12" id="KW-1185">Reference proteome</keyword>
<feature type="binding site" evidence="6 8">
    <location>
        <position position="59"/>
    </location>
    <ligand>
        <name>substrate</name>
    </ligand>
</feature>
<comment type="pathway">
    <text evidence="6 10">Carbohydrate degradation; glycolysis; pyruvate from D-glyceraldehyde 3-phosphate: step 3/5.</text>
</comment>
<keyword evidence="3 6" id="KW-0312">Gluconeogenesis</keyword>
<evidence type="ECO:0000256" key="2">
    <source>
        <dbReference type="ARBA" id="ARBA00006717"/>
    </source>
</evidence>
<protein>
    <recommendedName>
        <fullName evidence="6 10">2,3-bisphosphoglycerate-dependent phosphoglycerate mutase</fullName>
        <shortName evidence="6">BPG-dependent PGAM</shortName>
        <shortName evidence="6">PGAM</shortName>
        <shortName evidence="6">Phosphoglyceromutase</shortName>
        <shortName evidence="6">dPGM</shortName>
        <ecNumber evidence="6 10">5.4.2.11</ecNumber>
    </recommendedName>
</protein>
<dbReference type="Pfam" id="PF00300">
    <property type="entry name" value="His_Phos_1"/>
    <property type="match status" value="1"/>
</dbReference>
<dbReference type="CDD" id="cd07067">
    <property type="entry name" value="HP_PGM_like"/>
    <property type="match status" value="1"/>
</dbReference>
<dbReference type="InterPro" id="IPR001345">
    <property type="entry name" value="PG/BPGM_mutase_AS"/>
</dbReference>
<evidence type="ECO:0000313" key="12">
    <source>
        <dbReference type="Proteomes" id="UP000263232"/>
    </source>
</evidence>
<gene>
    <name evidence="6" type="primary">gpmA</name>
    <name evidence="11" type="ORF">CL176_10975</name>
</gene>
<dbReference type="PIRSF" id="PIRSF000709">
    <property type="entry name" value="6PFK_2-Ptase"/>
    <property type="match status" value="1"/>
</dbReference>
<dbReference type="SUPFAM" id="SSF53254">
    <property type="entry name" value="Phosphoglycerate mutase-like"/>
    <property type="match status" value="1"/>
</dbReference>
<feature type="active site" description="Tele-phosphohistidine intermediate" evidence="6 7">
    <location>
        <position position="8"/>
    </location>
</feature>
<feature type="active site" description="Proton donor/acceptor" evidence="6 7">
    <location>
        <position position="86"/>
    </location>
</feature>
<dbReference type="OrthoDB" id="9781415at2"/>